<dbReference type="AlphaFoldDB" id="A0A452Y6V3"/>
<feature type="domain" description="Non-haem dioxygenase N-terminal" evidence="6">
    <location>
        <begin position="27"/>
        <end position="133"/>
    </location>
</feature>
<evidence type="ECO:0000256" key="4">
    <source>
        <dbReference type="ARBA" id="ARBA00023004"/>
    </source>
</evidence>
<evidence type="ECO:0000256" key="1">
    <source>
        <dbReference type="ARBA" id="ARBA00001961"/>
    </source>
</evidence>
<reference evidence="8" key="2">
    <citation type="journal article" date="2017" name="Nat. Plants">
        <title>The Aegilops tauschii genome reveals multiple impacts of transposons.</title>
        <authorList>
            <person name="Zhao G."/>
            <person name="Zou C."/>
            <person name="Li K."/>
            <person name="Wang K."/>
            <person name="Li T."/>
            <person name="Gao L."/>
            <person name="Zhang X."/>
            <person name="Wang H."/>
            <person name="Yang Z."/>
            <person name="Liu X."/>
            <person name="Jiang W."/>
            <person name="Mao L."/>
            <person name="Kong X."/>
            <person name="Jiao Y."/>
            <person name="Jia J."/>
        </authorList>
    </citation>
    <scope>NUCLEOTIDE SEQUENCE [LARGE SCALE GENOMIC DNA]</scope>
    <source>
        <strain evidence="8">cv. AL8/78</strain>
    </source>
</reference>
<dbReference type="InterPro" id="IPR027443">
    <property type="entry name" value="IPNS-like_sf"/>
</dbReference>
<keyword evidence="4" id="KW-0408">Iron</keyword>
<evidence type="ECO:0000313" key="8">
    <source>
        <dbReference type="Proteomes" id="UP000015105"/>
    </source>
</evidence>
<dbReference type="GO" id="GO:0046872">
    <property type="term" value="F:metal ion binding"/>
    <property type="evidence" value="ECO:0007669"/>
    <property type="project" value="UniProtKB-KW"/>
</dbReference>
<dbReference type="Gene3D" id="2.60.120.330">
    <property type="entry name" value="B-lactam Antibiotic, Isopenicillin N Synthase, Chain"/>
    <property type="match status" value="1"/>
</dbReference>
<reference evidence="7" key="3">
    <citation type="journal article" date="2017" name="Nature">
        <title>Genome sequence of the progenitor of the wheat D genome Aegilops tauschii.</title>
        <authorList>
            <person name="Luo M.C."/>
            <person name="Gu Y.Q."/>
            <person name="Puiu D."/>
            <person name="Wang H."/>
            <person name="Twardziok S.O."/>
            <person name="Deal K.R."/>
            <person name="Huo N."/>
            <person name="Zhu T."/>
            <person name="Wang L."/>
            <person name="Wang Y."/>
            <person name="McGuire P.E."/>
            <person name="Liu S."/>
            <person name="Long H."/>
            <person name="Ramasamy R.K."/>
            <person name="Rodriguez J.C."/>
            <person name="Van S.L."/>
            <person name="Yuan L."/>
            <person name="Wang Z."/>
            <person name="Xia Z."/>
            <person name="Xiao L."/>
            <person name="Anderson O.D."/>
            <person name="Ouyang S."/>
            <person name="Liang Y."/>
            <person name="Zimin A.V."/>
            <person name="Pertea G."/>
            <person name="Qi P."/>
            <person name="Bennetzen J.L."/>
            <person name="Dai X."/>
            <person name="Dawson M.W."/>
            <person name="Muller H.G."/>
            <person name="Kugler K."/>
            <person name="Rivarola-Duarte L."/>
            <person name="Spannagl M."/>
            <person name="Mayer K.F.X."/>
            <person name="Lu F.H."/>
            <person name="Bevan M.W."/>
            <person name="Leroy P."/>
            <person name="Li P."/>
            <person name="You F.M."/>
            <person name="Sun Q."/>
            <person name="Liu Z."/>
            <person name="Lyons E."/>
            <person name="Wicker T."/>
            <person name="Salzberg S.L."/>
            <person name="Devos K.M."/>
            <person name="Dvorak J."/>
        </authorList>
    </citation>
    <scope>NUCLEOTIDE SEQUENCE [LARGE SCALE GENOMIC DNA]</scope>
    <source>
        <strain evidence="7">cv. AL8/78</strain>
    </source>
</reference>
<protein>
    <recommendedName>
        <fullName evidence="6">Non-haem dioxygenase N-terminal domain-containing protein</fullName>
    </recommendedName>
</protein>
<feature type="compositionally biased region" description="Low complexity" evidence="5">
    <location>
        <begin position="261"/>
        <end position="278"/>
    </location>
</feature>
<keyword evidence="2" id="KW-0479">Metal-binding</keyword>
<dbReference type="Proteomes" id="UP000015105">
    <property type="component" value="Chromosome 1D"/>
</dbReference>
<evidence type="ECO:0000313" key="7">
    <source>
        <dbReference type="EnsemblPlants" id="AET1Gv20314100.3"/>
    </source>
</evidence>
<sequence length="362" mass="37818">MVVLAKGELEQIALPAVHKTAPPLADVPEVDLAVAGRGSEGRAAAARAVAAACEEHGFFKVTGHGVPAELLARVENAAAAFFALSQRDKEAAMSAATPGSPFGYATPGSPFGYASKRIGNNGDLGWVEYLLLGVTAATGGPLSVPEGVVPSASLCSFRDLLNEYTEVVRRMTCQVLELMAEGLGMDDRDAFTRLVLHKESDSMLRVNHYPPRPELKLLQQHGGGGRVTGFGEHTDPQIISVLRSTTPPPASRSRCATAPGSLCRRTTLPSSSTLATPCTDEREVPEREAPGDGEQRPAAGVGDLLRRPAAAGDAGAAAAARRGRRAQPVQGVHMAGVQGLGVPDQAGGEQALPLRDHQLAFY</sequence>
<organism evidence="7 8">
    <name type="scientific">Aegilops tauschii subsp. strangulata</name>
    <name type="common">Goatgrass</name>
    <dbReference type="NCBI Taxonomy" id="200361"/>
    <lineage>
        <taxon>Eukaryota</taxon>
        <taxon>Viridiplantae</taxon>
        <taxon>Streptophyta</taxon>
        <taxon>Embryophyta</taxon>
        <taxon>Tracheophyta</taxon>
        <taxon>Spermatophyta</taxon>
        <taxon>Magnoliopsida</taxon>
        <taxon>Liliopsida</taxon>
        <taxon>Poales</taxon>
        <taxon>Poaceae</taxon>
        <taxon>BOP clade</taxon>
        <taxon>Pooideae</taxon>
        <taxon>Triticodae</taxon>
        <taxon>Triticeae</taxon>
        <taxon>Triticinae</taxon>
        <taxon>Aegilops</taxon>
    </lineage>
</organism>
<evidence type="ECO:0000256" key="2">
    <source>
        <dbReference type="ARBA" id="ARBA00022723"/>
    </source>
</evidence>
<dbReference type="Gramene" id="AET1Gv20314100.3">
    <property type="protein sequence ID" value="AET1Gv20314100.3"/>
    <property type="gene ID" value="AET1Gv20314100"/>
</dbReference>
<proteinExistence type="predicted"/>
<dbReference type="InterPro" id="IPR050231">
    <property type="entry name" value="Iron_ascorbate_oxido_reductase"/>
</dbReference>
<feature type="region of interest" description="Disordered" evidence="5">
    <location>
        <begin position="243"/>
        <end position="299"/>
    </location>
</feature>
<evidence type="ECO:0000259" key="6">
    <source>
        <dbReference type="Pfam" id="PF14226"/>
    </source>
</evidence>
<reference evidence="8" key="1">
    <citation type="journal article" date="2014" name="Science">
        <title>Ancient hybridizations among the ancestral genomes of bread wheat.</title>
        <authorList>
            <consortium name="International Wheat Genome Sequencing Consortium,"/>
            <person name="Marcussen T."/>
            <person name="Sandve S.R."/>
            <person name="Heier L."/>
            <person name="Spannagl M."/>
            <person name="Pfeifer M."/>
            <person name="Jakobsen K.S."/>
            <person name="Wulff B.B."/>
            <person name="Steuernagel B."/>
            <person name="Mayer K.F."/>
            <person name="Olsen O.A."/>
        </authorList>
    </citation>
    <scope>NUCLEOTIDE SEQUENCE [LARGE SCALE GENOMIC DNA]</scope>
    <source>
        <strain evidence="8">cv. AL8/78</strain>
    </source>
</reference>
<dbReference type="Pfam" id="PF14226">
    <property type="entry name" value="DIOX_N"/>
    <property type="match status" value="1"/>
</dbReference>
<reference evidence="7" key="4">
    <citation type="submission" date="2019-03" db="UniProtKB">
        <authorList>
            <consortium name="EnsemblPlants"/>
        </authorList>
    </citation>
    <scope>IDENTIFICATION</scope>
</reference>
<accession>A0A452Y6V3</accession>
<evidence type="ECO:0000256" key="3">
    <source>
        <dbReference type="ARBA" id="ARBA00023002"/>
    </source>
</evidence>
<dbReference type="PANTHER" id="PTHR47990">
    <property type="entry name" value="2-OXOGLUTARATE (2OG) AND FE(II)-DEPENDENT OXYGENASE SUPERFAMILY PROTEIN-RELATED"/>
    <property type="match status" value="1"/>
</dbReference>
<dbReference type="SUPFAM" id="SSF51197">
    <property type="entry name" value="Clavaminate synthase-like"/>
    <property type="match status" value="1"/>
</dbReference>
<dbReference type="InterPro" id="IPR026992">
    <property type="entry name" value="DIOX_N"/>
</dbReference>
<dbReference type="STRING" id="200361.A0A452Y6V3"/>
<dbReference type="EnsemblPlants" id="AET1Gv20314100.3">
    <property type="protein sequence ID" value="AET1Gv20314100.3"/>
    <property type="gene ID" value="AET1Gv20314100"/>
</dbReference>
<reference evidence="7" key="5">
    <citation type="journal article" date="2021" name="G3 (Bethesda)">
        <title>Aegilops tauschii genome assembly Aet v5.0 features greater sequence contiguity and improved annotation.</title>
        <authorList>
            <person name="Wang L."/>
            <person name="Zhu T."/>
            <person name="Rodriguez J.C."/>
            <person name="Deal K.R."/>
            <person name="Dubcovsky J."/>
            <person name="McGuire P.E."/>
            <person name="Lux T."/>
            <person name="Spannagl M."/>
            <person name="Mayer K.F.X."/>
            <person name="Baldrich P."/>
            <person name="Meyers B.C."/>
            <person name="Huo N."/>
            <person name="Gu Y.Q."/>
            <person name="Zhou H."/>
            <person name="Devos K.M."/>
            <person name="Bennetzen J.L."/>
            <person name="Unver T."/>
            <person name="Budak H."/>
            <person name="Gulick P.J."/>
            <person name="Galiba G."/>
            <person name="Kalapos B."/>
            <person name="Nelson D.R."/>
            <person name="Li P."/>
            <person name="You F.M."/>
            <person name="Luo M.C."/>
            <person name="Dvorak J."/>
        </authorList>
    </citation>
    <scope>NUCLEOTIDE SEQUENCE [LARGE SCALE GENOMIC DNA]</scope>
    <source>
        <strain evidence="7">cv. AL8/78</strain>
    </source>
</reference>
<feature type="compositionally biased region" description="Basic and acidic residues" evidence="5">
    <location>
        <begin position="279"/>
        <end position="295"/>
    </location>
</feature>
<keyword evidence="3" id="KW-0560">Oxidoreductase</keyword>
<dbReference type="GO" id="GO:0016491">
    <property type="term" value="F:oxidoreductase activity"/>
    <property type="evidence" value="ECO:0007669"/>
    <property type="project" value="UniProtKB-KW"/>
</dbReference>
<name>A0A452Y6V3_AEGTS</name>
<comment type="cofactor">
    <cofactor evidence="1">
        <name>L-ascorbate</name>
        <dbReference type="ChEBI" id="CHEBI:38290"/>
    </cofactor>
</comment>
<evidence type="ECO:0000256" key="5">
    <source>
        <dbReference type="SAM" id="MobiDB-lite"/>
    </source>
</evidence>
<keyword evidence="8" id="KW-1185">Reference proteome</keyword>